<dbReference type="Proteomes" id="UP000267128">
    <property type="component" value="Unassembled WGS sequence"/>
</dbReference>
<sequence length="147" mass="14901">MTKKKYLAAGVAVAVFAGGGIAFAYWTSTGSGTGTATTGTSSVWDVQVDEVDLDNLTPGGPTNTIPFSVQNDNSGVQRLQNTVASVVDTSDPGCTSDDFTVSATTITYGDVASGATVNGTFTVQMIDTGSNQDACKGVTVNLKVDAS</sequence>
<protein>
    <submittedName>
        <fullName evidence="2">Uncharacterized protein</fullName>
    </submittedName>
</protein>
<evidence type="ECO:0000313" key="3">
    <source>
        <dbReference type="Proteomes" id="UP000267128"/>
    </source>
</evidence>
<evidence type="ECO:0000256" key="1">
    <source>
        <dbReference type="SAM" id="SignalP"/>
    </source>
</evidence>
<feature type="chain" id="PRO_5017949090" evidence="1">
    <location>
        <begin position="25"/>
        <end position="147"/>
    </location>
</feature>
<dbReference type="AlphaFoldDB" id="A0A3N0CD83"/>
<reference evidence="2 3" key="1">
    <citation type="submission" date="2018-11" db="EMBL/GenBank/DDBJ databases">
        <authorList>
            <person name="Li F."/>
        </authorList>
    </citation>
    <scope>NUCLEOTIDE SEQUENCE [LARGE SCALE GENOMIC DNA]</scope>
    <source>
        <strain evidence="2 3">Gsoil 097</strain>
    </source>
</reference>
<proteinExistence type="predicted"/>
<accession>A0A3N0CD83</accession>
<dbReference type="EMBL" id="RJSE01000008">
    <property type="protein sequence ID" value="RNL61016.1"/>
    <property type="molecule type" value="Genomic_DNA"/>
</dbReference>
<organism evidence="2 3">
    <name type="scientific">Nocardioides marmoriginsengisoli</name>
    <dbReference type="NCBI Taxonomy" id="661483"/>
    <lineage>
        <taxon>Bacteria</taxon>
        <taxon>Bacillati</taxon>
        <taxon>Actinomycetota</taxon>
        <taxon>Actinomycetes</taxon>
        <taxon>Propionibacteriales</taxon>
        <taxon>Nocardioidaceae</taxon>
        <taxon>Nocardioides</taxon>
    </lineage>
</organism>
<gene>
    <name evidence="2" type="ORF">EFK50_16650</name>
</gene>
<evidence type="ECO:0000313" key="2">
    <source>
        <dbReference type="EMBL" id="RNL61016.1"/>
    </source>
</evidence>
<comment type="caution">
    <text evidence="2">The sequence shown here is derived from an EMBL/GenBank/DDBJ whole genome shotgun (WGS) entry which is preliminary data.</text>
</comment>
<keyword evidence="1" id="KW-0732">Signal</keyword>
<keyword evidence="3" id="KW-1185">Reference proteome</keyword>
<name>A0A3N0CD83_9ACTN</name>
<feature type="signal peptide" evidence="1">
    <location>
        <begin position="1"/>
        <end position="24"/>
    </location>
</feature>